<reference evidence="8 9" key="1">
    <citation type="submission" date="2015-11" db="EMBL/GenBank/DDBJ databases">
        <title>Expanding the genomic diversity of Burkholderia species for the development of highly accurate diagnostics.</title>
        <authorList>
            <person name="Sahl J."/>
            <person name="Keim P."/>
            <person name="Wagner D."/>
        </authorList>
    </citation>
    <scope>NUCLEOTIDE SEQUENCE [LARGE SCALE GENOMIC DNA]</scope>
    <source>
        <strain evidence="8 9">MSMB368WGS</strain>
    </source>
</reference>
<dbReference type="InterPro" id="IPR014710">
    <property type="entry name" value="RmlC-like_jellyroll"/>
</dbReference>
<evidence type="ECO:0000256" key="5">
    <source>
        <dbReference type="ARBA" id="ARBA00023004"/>
    </source>
</evidence>
<sequence>MQTSTLARVASRRIATAAAGTLPACASALRPALARLCARIDDAFEAVHASGASLHDDPAQHPTFASRMRAALTEAAAVTQWLTDAERRGDPQTYCRHLLAADPLGRYTIVALVWRAGQCSPVHAHRTWCGYTVLEGTLTETLYDRDAIAGRAVEARRHRRDAGAVSFVRGGPHGIHRLGHDRASADAAAISLHVYGVPSEQIATHVNALVELAVPVPA</sequence>
<proteinExistence type="inferred from homology"/>
<evidence type="ECO:0000313" key="9">
    <source>
        <dbReference type="Proteomes" id="UP000062912"/>
    </source>
</evidence>
<keyword evidence="4" id="KW-0560">Oxidoreductase</keyword>
<protein>
    <recommendedName>
        <fullName evidence="10">Cysteine dioxygenase</fullName>
    </recommendedName>
</protein>
<evidence type="ECO:0000256" key="1">
    <source>
        <dbReference type="ARBA" id="ARBA00006622"/>
    </source>
</evidence>
<keyword evidence="6" id="KW-0883">Thioether bond</keyword>
<feature type="binding site" evidence="7">
    <location>
        <position position="176"/>
    </location>
    <ligand>
        <name>Fe cation</name>
        <dbReference type="ChEBI" id="CHEBI:24875"/>
        <note>catalytic</note>
    </ligand>
</feature>
<comment type="similarity">
    <text evidence="1">Belongs to the cysteine dioxygenase family.</text>
</comment>
<accession>A0A132EGB9</accession>
<feature type="binding site" evidence="7">
    <location>
        <position position="123"/>
    </location>
    <ligand>
        <name>Fe cation</name>
        <dbReference type="ChEBI" id="CHEBI:24875"/>
        <note>catalytic</note>
    </ligand>
</feature>
<evidence type="ECO:0000256" key="2">
    <source>
        <dbReference type="ARBA" id="ARBA00022723"/>
    </source>
</evidence>
<dbReference type="OrthoDB" id="7059163at2"/>
<evidence type="ECO:0000256" key="6">
    <source>
        <dbReference type="PIRSR" id="PIRSR610300-50"/>
    </source>
</evidence>
<dbReference type="PANTHER" id="PTHR12918:SF1">
    <property type="entry name" value="CYSTEINE DIOXYGENASE TYPE 1"/>
    <property type="match status" value="1"/>
</dbReference>
<dbReference type="EMBL" id="LPJR01000029">
    <property type="protein sequence ID" value="KWF29776.1"/>
    <property type="molecule type" value="Genomic_DNA"/>
</dbReference>
<feature type="binding site" evidence="7">
    <location>
        <position position="125"/>
    </location>
    <ligand>
        <name>Fe cation</name>
        <dbReference type="ChEBI" id="CHEBI:24875"/>
        <note>catalytic</note>
    </ligand>
</feature>
<dbReference type="Proteomes" id="UP000062912">
    <property type="component" value="Unassembled WGS sequence"/>
</dbReference>
<keyword evidence="2 7" id="KW-0479">Metal-binding</keyword>
<organism evidence="8 9">
    <name type="scientific">Burkholderia pseudomultivorans</name>
    <dbReference type="NCBI Taxonomy" id="1207504"/>
    <lineage>
        <taxon>Bacteria</taxon>
        <taxon>Pseudomonadati</taxon>
        <taxon>Pseudomonadota</taxon>
        <taxon>Betaproteobacteria</taxon>
        <taxon>Burkholderiales</taxon>
        <taxon>Burkholderiaceae</taxon>
        <taxon>Burkholderia</taxon>
        <taxon>Burkholderia cepacia complex</taxon>
    </lineage>
</organism>
<dbReference type="InterPro" id="IPR010300">
    <property type="entry name" value="CDO_1"/>
</dbReference>
<comment type="caution">
    <text evidence="8">The sequence shown here is derived from an EMBL/GenBank/DDBJ whole genome shotgun (WGS) entry which is preliminary data.</text>
</comment>
<dbReference type="GO" id="GO:0019448">
    <property type="term" value="P:L-cysteine catabolic process"/>
    <property type="evidence" value="ECO:0007669"/>
    <property type="project" value="TreeGrafter"/>
</dbReference>
<name>A0A132EGB9_9BURK</name>
<dbReference type="PANTHER" id="PTHR12918">
    <property type="entry name" value="CYSTEINE DIOXYGENASE"/>
    <property type="match status" value="1"/>
</dbReference>
<evidence type="ECO:0000256" key="4">
    <source>
        <dbReference type="ARBA" id="ARBA00023002"/>
    </source>
</evidence>
<dbReference type="RefSeq" id="WP_060241635.1">
    <property type="nucleotide sequence ID" value="NZ_LPJR01000029.1"/>
</dbReference>
<dbReference type="GO" id="GO:0008198">
    <property type="term" value="F:ferrous iron binding"/>
    <property type="evidence" value="ECO:0007669"/>
    <property type="project" value="TreeGrafter"/>
</dbReference>
<evidence type="ECO:0000313" key="8">
    <source>
        <dbReference type="EMBL" id="KWF29776.1"/>
    </source>
</evidence>
<dbReference type="Pfam" id="PF05995">
    <property type="entry name" value="CDO_I"/>
    <property type="match status" value="1"/>
</dbReference>
<evidence type="ECO:0000256" key="3">
    <source>
        <dbReference type="ARBA" id="ARBA00022964"/>
    </source>
</evidence>
<keyword evidence="5 7" id="KW-0408">Iron</keyword>
<dbReference type="CDD" id="cd10548">
    <property type="entry name" value="cupin_CDO"/>
    <property type="match status" value="1"/>
</dbReference>
<evidence type="ECO:0008006" key="10">
    <source>
        <dbReference type="Google" id="ProtNLM"/>
    </source>
</evidence>
<gene>
    <name evidence="8" type="ORF">WT56_15375</name>
</gene>
<dbReference type="InterPro" id="IPR011051">
    <property type="entry name" value="RmlC_Cupin_sf"/>
</dbReference>
<feature type="cross-link" description="3'-(S-cysteinyl)-tyrosine (Cys-Tyr)" evidence="6">
    <location>
        <begin position="129"/>
        <end position="195"/>
    </location>
</feature>
<evidence type="ECO:0000256" key="7">
    <source>
        <dbReference type="PIRSR" id="PIRSR610300-51"/>
    </source>
</evidence>
<keyword evidence="3" id="KW-0223">Dioxygenase</keyword>
<dbReference type="SUPFAM" id="SSF51182">
    <property type="entry name" value="RmlC-like cupins"/>
    <property type="match status" value="1"/>
</dbReference>
<dbReference type="GO" id="GO:0017172">
    <property type="term" value="F:cysteine dioxygenase activity"/>
    <property type="evidence" value="ECO:0007669"/>
    <property type="project" value="TreeGrafter"/>
</dbReference>
<dbReference type="Gene3D" id="2.60.120.10">
    <property type="entry name" value="Jelly Rolls"/>
    <property type="match status" value="1"/>
</dbReference>
<dbReference type="AlphaFoldDB" id="A0A132EGB9"/>